<reference evidence="2" key="2">
    <citation type="journal article" date="2021" name="PeerJ">
        <title>Extensive microbial diversity within the chicken gut microbiome revealed by metagenomics and culture.</title>
        <authorList>
            <person name="Gilroy R."/>
            <person name="Ravi A."/>
            <person name="Getino M."/>
            <person name="Pursley I."/>
            <person name="Horton D.L."/>
            <person name="Alikhan N.F."/>
            <person name="Baker D."/>
            <person name="Gharbi K."/>
            <person name="Hall N."/>
            <person name="Watson M."/>
            <person name="Adriaenssens E.M."/>
            <person name="Foster-Nyarko E."/>
            <person name="Jarju S."/>
            <person name="Secka A."/>
            <person name="Antonio M."/>
            <person name="Oren A."/>
            <person name="Chaudhuri R.R."/>
            <person name="La Ragione R."/>
            <person name="Hildebrand F."/>
            <person name="Pallen M.J."/>
        </authorList>
    </citation>
    <scope>NUCLEOTIDE SEQUENCE</scope>
    <source>
        <strain evidence="2">11167</strain>
    </source>
</reference>
<dbReference type="InterPro" id="IPR006680">
    <property type="entry name" value="Amidohydro-rel"/>
</dbReference>
<feature type="domain" description="Amidohydrolase-related" evidence="1">
    <location>
        <begin position="67"/>
        <end position="267"/>
    </location>
</feature>
<dbReference type="Proteomes" id="UP000823633">
    <property type="component" value="Unassembled WGS sequence"/>
</dbReference>
<accession>A0A9D9E9P9</accession>
<evidence type="ECO:0000313" key="2">
    <source>
        <dbReference type="EMBL" id="MBO8443623.1"/>
    </source>
</evidence>
<name>A0A9D9E9P9_9SPIR</name>
<protein>
    <submittedName>
        <fullName evidence="2">Amidohydrolase family protein</fullName>
    </submittedName>
</protein>
<dbReference type="GO" id="GO:0016787">
    <property type="term" value="F:hydrolase activity"/>
    <property type="evidence" value="ECO:0007669"/>
    <property type="project" value="InterPro"/>
</dbReference>
<evidence type="ECO:0000313" key="3">
    <source>
        <dbReference type="Proteomes" id="UP000823633"/>
    </source>
</evidence>
<reference evidence="2" key="1">
    <citation type="submission" date="2020-10" db="EMBL/GenBank/DDBJ databases">
        <authorList>
            <person name="Gilroy R."/>
        </authorList>
    </citation>
    <scope>NUCLEOTIDE SEQUENCE</scope>
    <source>
        <strain evidence="2">11167</strain>
    </source>
</reference>
<sequence>MLCDAHIHVTEGKEAAMLAHMDRIGIDKALLMAFDEEGTESNFRLAARFPDRFLVDCNVEYTPFGELERTILSFKERGAVGLGEFKVNRRIDDVYIQRVFAICQELDMPVTFHMSPEVGYSYGIVDEPGLPLLEASLKRFPRLTFIAHSQSFWIEFASPAPRDREGRNSWGSGAVSEEGAVFRLMDSYGNLWCDLSAGSGSCAIMRDRGKGLDFIHRFSGRLLFGTDLTGPDMIFPLRDHLLGCLESGDLSKDEVEAIFHGNFERLFLRK</sequence>
<evidence type="ECO:0000259" key="1">
    <source>
        <dbReference type="Pfam" id="PF04909"/>
    </source>
</evidence>
<dbReference type="InterPro" id="IPR032466">
    <property type="entry name" value="Metal_Hydrolase"/>
</dbReference>
<dbReference type="Gene3D" id="3.20.20.140">
    <property type="entry name" value="Metal-dependent hydrolases"/>
    <property type="match status" value="1"/>
</dbReference>
<dbReference type="SUPFAM" id="SSF51556">
    <property type="entry name" value="Metallo-dependent hydrolases"/>
    <property type="match status" value="1"/>
</dbReference>
<comment type="caution">
    <text evidence="2">The sequence shown here is derived from an EMBL/GenBank/DDBJ whole genome shotgun (WGS) entry which is preliminary data.</text>
</comment>
<organism evidence="2 3">
    <name type="scientific">Candidatus Aphodenecus pullistercoris</name>
    <dbReference type="NCBI Taxonomy" id="2840669"/>
    <lineage>
        <taxon>Bacteria</taxon>
        <taxon>Pseudomonadati</taxon>
        <taxon>Spirochaetota</taxon>
        <taxon>Spirochaetia</taxon>
        <taxon>Spirochaetales</taxon>
        <taxon>Candidatus Aphodenecus</taxon>
    </lineage>
</organism>
<proteinExistence type="predicted"/>
<dbReference type="Pfam" id="PF04909">
    <property type="entry name" value="Amidohydro_2"/>
    <property type="match status" value="1"/>
</dbReference>
<dbReference type="EMBL" id="JADIMU010000051">
    <property type="protein sequence ID" value="MBO8443623.1"/>
    <property type="molecule type" value="Genomic_DNA"/>
</dbReference>
<dbReference type="AlphaFoldDB" id="A0A9D9E9P9"/>
<gene>
    <name evidence="2" type="ORF">IAC42_07700</name>
</gene>